<name>A0ABR3PQK5_9PEZI</name>
<keyword evidence="1" id="KW-0732">Signal</keyword>
<sequence>MRSSILALVVAVSSVSVAAQNTSETLGLGAQCSEDSQCAGGAHCYGTTSGTIKTCGSFNAQCSRDDQCATNTCDNGICSGFLATSLYRITSASATASSSVASASSAPATTSAAAAASGSLGLGVECSSSDQCAAGAQCYGTTAGTIKTCGSFNAECQGDSQCATNTCVSGICSGFLASSLYIISSAAATSASAPVTAGGALPAPFSTVVAAAGSLSLGAECSTTEQCAGGAQCFASTAGQIKSCGKFNAACTSDSQCATNSCNNGLCNGFLASSLWKAPAASTSSAVGTLVSSAAINSANGTAVVATGSPTGTMGAYTGGAIKNGATTGAAVVAAALAFAL</sequence>
<evidence type="ECO:0000313" key="3">
    <source>
        <dbReference type="Proteomes" id="UP001562354"/>
    </source>
</evidence>
<proteinExistence type="predicted"/>
<comment type="caution">
    <text evidence="2">The sequence shown here is derived from an EMBL/GenBank/DDBJ whole genome shotgun (WGS) entry which is preliminary data.</text>
</comment>
<dbReference type="GeneID" id="95978099"/>
<keyword evidence="3" id="KW-1185">Reference proteome</keyword>
<evidence type="ECO:0000256" key="1">
    <source>
        <dbReference type="SAM" id="SignalP"/>
    </source>
</evidence>
<feature type="chain" id="PRO_5045438933" evidence="1">
    <location>
        <begin position="20"/>
        <end position="341"/>
    </location>
</feature>
<protein>
    <submittedName>
        <fullName evidence="2">Uncharacterized protein</fullName>
    </submittedName>
</protein>
<dbReference type="EMBL" id="JBFMKM010000002">
    <property type="protein sequence ID" value="KAL1311454.1"/>
    <property type="molecule type" value="Genomic_DNA"/>
</dbReference>
<feature type="signal peptide" evidence="1">
    <location>
        <begin position="1"/>
        <end position="19"/>
    </location>
</feature>
<dbReference type="RefSeq" id="XP_069204303.1">
    <property type="nucleotide sequence ID" value="XM_069344039.1"/>
</dbReference>
<gene>
    <name evidence="2" type="ORF">AAFC00_004399</name>
</gene>
<organism evidence="2 3">
    <name type="scientific">Neodothiora populina</name>
    <dbReference type="NCBI Taxonomy" id="2781224"/>
    <lineage>
        <taxon>Eukaryota</taxon>
        <taxon>Fungi</taxon>
        <taxon>Dikarya</taxon>
        <taxon>Ascomycota</taxon>
        <taxon>Pezizomycotina</taxon>
        <taxon>Dothideomycetes</taxon>
        <taxon>Dothideomycetidae</taxon>
        <taxon>Dothideales</taxon>
        <taxon>Dothioraceae</taxon>
        <taxon>Neodothiora</taxon>
    </lineage>
</organism>
<dbReference type="Proteomes" id="UP001562354">
    <property type="component" value="Unassembled WGS sequence"/>
</dbReference>
<evidence type="ECO:0000313" key="2">
    <source>
        <dbReference type="EMBL" id="KAL1311454.1"/>
    </source>
</evidence>
<accession>A0ABR3PQK5</accession>
<reference evidence="2 3" key="1">
    <citation type="submission" date="2024-07" db="EMBL/GenBank/DDBJ databases">
        <title>Draft sequence of the Neodothiora populina.</title>
        <authorList>
            <person name="Drown D.D."/>
            <person name="Schuette U.S."/>
            <person name="Buechlein A.B."/>
            <person name="Rusch D.R."/>
            <person name="Winton L.W."/>
            <person name="Adams G.A."/>
        </authorList>
    </citation>
    <scope>NUCLEOTIDE SEQUENCE [LARGE SCALE GENOMIC DNA]</scope>
    <source>
        <strain evidence="2 3">CPC 39397</strain>
    </source>
</reference>